<dbReference type="GO" id="GO:0005304">
    <property type="term" value="F:L-valine transmembrane transporter activity"/>
    <property type="evidence" value="ECO:0007669"/>
    <property type="project" value="TreeGrafter"/>
</dbReference>
<comment type="subcellular location">
    <subcellularLocation>
        <location evidence="1">Cell membrane</location>
        <topology evidence="1">Multi-pass membrane protein</topology>
    </subcellularLocation>
</comment>
<dbReference type="GO" id="GO:0015192">
    <property type="term" value="F:L-phenylalanine transmembrane transporter activity"/>
    <property type="evidence" value="ECO:0007669"/>
    <property type="project" value="TreeGrafter"/>
</dbReference>
<keyword evidence="4" id="KW-0997">Cell inner membrane</keyword>
<dbReference type="InterPro" id="IPR001851">
    <property type="entry name" value="ABC_transp_permease"/>
</dbReference>
<dbReference type="InterPro" id="IPR052157">
    <property type="entry name" value="BCAA_transport_permease"/>
</dbReference>
<dbReference type="Proteomes" id="UP000278440">
    <property type="component" value="Unassembled WGS sequence"/>
</dbReference>
<evidence type="ECO:0000256" key="8">
    <source>
        <dbReference type="ARBA" id="ARBA00023136"/>
    </source>
</evidence>
<evidence type="ECO:0000256" key="10">
    <source>
        <dbReference type="SAM" id="Phobius"/>
    </source>
</evidence>
<comment type="similarity">
    <text evidence="9">Belongs to the binding-protein-dependent transport system permease family. LivHM subfamily.</text>
</comment>
<keyword evidence="2" id="KW-0813">Transport</keyword>
<keyword evidence="3" id="KW-1003">Cell membrane</keyword>
<reference evidence="11 12" key="1">
    <citation type="submission" date="2018-10" db="EMBL/GenBank/DDBJ databases">
        <title>Sequencing the genomes of 1000 actinobacteria strains.</title>
        <authorList>
            <person name="Klenk H.-P."/>
        </authorList>
    </citation>
    <scope>NUCLEOTIDE SEQUENCE [LARGE SCALE GENOMIC DNA]</scope>
    <source>
        <strain evidence="11 12">DSM 44267</strain>
    </source>
</reference>
<feature type="transmembrane region" description="Helical" evidence="10">
    <location>
        <begin position="227"/>
        <end position="248"/>
    </location>
</feature>
<evidence type="ECO:0000313" key="11">
    <source>
        <dbReference type="EMBL" id="RKT78170.1"/>
    </source>
</evidence>
<dbReference type="PANTHER" id="PTHR11795:SF371">
    <property type="entry name" value="HIGH-AFFINITY BRANCHED-CHAIN AMINO ACID TRANSPORT SYSTEM PERMEASE PROTEIN LIVH"/>
    <property type="match status" value="1"/>
</dbReference>
<keyword evidence="7 10" id="KW-1133">Transmembrane helix</keyword>
<evidence type="ECO:0000256" key="7">
    <source>
        <dbReference type="ARBA" id="ARBA00022989"/>
    </source>
</evidence>
<keyword evidence="5 10" id="KW-0812">Transmembrane</keyword>
<dbReference type="RefSeq" id="WP_121032301.1">
    <property type="nucleotide sequence ID" value="NZ_RBXT01000001.1"/>
</dbReference>
<organism evidence="11 12">
    <name type="scientific">Terracoccus luteus</name>
    <dbReference type="NCBI Taxonomy" id="53356"/>
    <lineage>
        <taxon>Bacteria</taxon>
        <taxon>Bacillati</taxon>
        <taxon>Actinomycetota</taxon>
        <taxon>Actinomycetes</taxon>
        <taxon>Micrococcales</taxon>
        <taxon>Intrasporangiaceae</taxon>
        <taxon>Terracoccus</taxon>
    </lineage>
</organism>
<dbReference type="PANTHER" id="PTHR11795">
    <property type="entry name" value="BRANCHED-CHAIN AMINO ACID TRANSPORT SYSTEM PERMEASE PROTEIN LIVH"/>
    <property type="match status" value="1"/>
</dbReference>
<protein>
    <submittedName>
        <fullName evidence="11">Amino acid/amide ABC transporter membrane protein 1 (HAAT family)</fullName>
    </submittedName>
</protein>
<gene>
    <name evidence="11" type="ORF">DFJ68_1608</name>
</gene>
<evidence type="ECO:0000256" key="5">
    <source>
        <dbReference type="ARBA" id="ARBA00022692"/>
    </source>
</evidence>
<dbReference type="EMBL" id="RBXT01000001">
    <property type="protein sequence ID" value="RKT78170.1"/>
    <property type="molecule type" value="Genomic_DNA"/>
</dbReference>
<keyword evidence="8 10" id="KW-0472">Membrane</keyword>
<comment type="caution">
    <text evidence="11">The sequence shown here is derived from an EMBL/GenBank/DDBJ whole genome shotgun (WGS) entry which is preliminary data.</text>
</comment>
<dbReference type="GO" id="GO:0015190">
    <property type="term" value="F:L-leucine transmembrane transporter activity"/>
    <property type="evidence" value="ECO:0007669"/>
    <property type="project" value="TreeGrafter"/>
</dbReference>
<feature type="transmembrane region" description="Helical" evidence="10">
    <location>
        <begin position="20"/>
        <end position="39"/>
    </location>
</feature>
<keyword evidence="6" id="KW-0029">Amino-acid transport</keyword>
<dbReference type="OrthoDB" id="9807115at2"/>
<evidence type="ECO:0000256" key="3">
    <source>
        <dbReference type="ARBA" id="ARBA00022475"/>
    </source>
</evidence>
<dbReference type="CDD" id="cd06582">
    <property type="entry name" value="TM_PBP1_LivH_like"/>
    <property type="match status" value="1"/>
</dbReference>
<sequence>MQFLIDNFAALTITGITLGAVYALIALGYTLVYGVLRLINFAHSEVFMFGTFAALWVVMLLGGKAGGSVGQVVFWIAMMFIAAMAMSGLIAVVLERVAYRPLRKRNAPPLVALISAIGASFVLSEAMGLREKIAGWVGLDDELRSYVRNSRNAVGLPDIMRKEPLFNIGGYNVTNVDILVILGAVAVMIVLDQFVKRSRLGRGIRAVAQDPEAAALMGVNRDRVIQVTFLVGGVMAGAAAVFYLLRIGITRYDVGFILGVKAFTAAVLGGIGNLRGALLGGFILGLAENYGSAIVGTQWKDVVAFVLLVVILLFRPTGLLGESLGKARA</sequence>
<evidence type="ECO:0000256" key="4">
    <source>
        <dbReference type="ARBA" id="ARBA00022519"/>
    </source>
</evidence>
<accession>A0A495XUG2</accession>
<proteinExistence type="inferred from homology"/>
<evidence type="ECO:0000256" key="2">
    <source>
        <dbReference type="ARBA" id="ARBA00022448"/>
    </source>
</evidence>
<keyword evidence="12" id="KW-1185">Reference proteome</keyword>
<dbReference type="AlphaFoldDB" id="A0A495XUG2"/>
<dbReference type="GO" id="GO:0015808">
    <property type="term" value="P:L-alanine transport"/>
    <property type="evidence" value="ECO:0007669"/>
    <property type="project" value="TreeGrafter"/>
</dbReference>
<feature type="transmembrane region" description="Helical" evidence="10">
    <location>
        <begin position="178"/>
        <end position="195"/>
    </location>
</feature>
<evidence type="ECO:0000256" key="9">
    <source>
        <dbReference type="ARBA" id="ARBA00037998"/>
    </source>
</evidence>
<dbReference type="GO" id="GO:0042941">
    <property type="term" value="P:D-alanine transmembrane transport"/>
    <property type="evidence" value="ECO:0007669"/>
    <property type="project" value="TreeGrafter"/>
</dbReference>
<dbReference type="GO" id="GO:1903806">
    <property type="term" value="P:L-isoleucine import across plasma membrane"/>
    <property type="evidence" value="ECO:0007669"/>
    <property type="project" value="TreeGrafter"/>
</dbReference>
<evidence type="ECO:0000256" key="6">
    <source>
        <dbReference type="ARBA" id="ARBA00022970"/>
    </source>
</evidence>
<dbReference type="GO" id="GO:0005886">
    <property type="term" value="C:plasma membrane"/>
    <property type="evidence" value="ECO:0007669"/>
    <property type="project" value="UniProtKB-SubCell"/>
</dbReference>
<dbReference type="Pfam" id="PF02653">
    <property type="entry name" value="BPD_transp_2"/>
    <property type="match status" value="1"/>
</dbReference>
<feature type="transmembrane region" description="Helical" evidence="10">
    <location>
        <begin position="46"/>
        <end position="66"/>
    </location>
</feature>
<evidence type="ECO:0000256" key="1">
    <source>
        <dbReference type="ARBA" id="ARBA00004651"/>
    </source>
</evidence>
<evidence type="ECO:0000313" key="12">
    <source>
        <dbReference type="Proteomes" id="UP000278440"/>
    </source>
</evidence>
<dbReference type="GO" id="GO:0015188">
    <property type="term" value="F:L-isoleucine transmembrane transporter activity"/>
    <property type="evidence" value="ECO:0007669"/>
    <property type="project" value="TreeGrafter"/>
</dbReference>
<feature type="transmembrane region" description="Helical" evidence="10">
    <location>
        <begin position="72"/>
        <end position="94"/>
    </location>
</feature>
<feature type="transmembrane region" description="Helical" evidence="10">
    <location>
        <begin position="302"/>
        <end position="321"/>
    </location>
</feature>
<name>A0A495XUG2_9MICO</name>